<protein>
    <submittedName>
        <fullName evidence="1">Uncharacterized protein</fullName>
    </submittedName>
</protein>
<dbReference type="OrthoDB" id="2667186at2"/>
<accession>A0A1T2XC43</accession>
<dbReference type="AlphaFoldDB" id="A0A1T2XC43"/>
<dbReference type="Proteomes" id="UP000190188">
    <property type="component" value="Unassembled WGS sequence"/>
</dbReference>
<proteinExistence type="predicted"/>
<organism evidence="1 2">
    <name type="scientific">Paenibacillus selenitireducens</name>
    <dbReference type="NCBI Taxonomy" id="1324314"/>
    <lineage>
        <taxon>Bacteria</taxon>
        <taxon>Bacillati</taxon>
        <taxon>Bacillota</taxon>
        <taxon>Bacilli</taxon>
        <taxon>Bacillales</taxon>
        <taxon>Paenibacillaceae</taxon>
        <taxon>Paenibacillus</taxon>
    </lineage>
</organism>
<reference evidence="1 2" key="1">
    <citation type="submission" date="2017-01" db="EMBL/GenBank/DDBJ databases">
        <title>Genome analysis of Paenibacillus selenitrireducens ES3-24.</title>
        <authorList>
            <person name="Xu D."/>
            <person name="Yao R."/>
            <person name="Zheng S."/>
        </authorList>
    </citation>
    <scope>NUCLEOTIDE SEQUENCE [LARGE SCALE GENOMIC DNA]</scope>
    <source>
        <strain evidence="1 2">ES3-24</strain>
    </source>
</reference>
<keyword evidence="2" id="KW-1185">Reference proteome</keyword>
<sequence>MQTMYPAAVNSRQSELSAAITAAQTTIPVIDISVIPVAPNLLTIGTDESAETILYTGINGNTLTGVTRGVQGTAKSWAIGTKLARYFTAYDHDTFKANIDEISKQINEVILKKTLGPGANIINADQASALDLTVYGSSRTNLLGDLGNFEKDSNGDGLADGLAASGGVRSLEQSEKYGLKAQRITSLASDTGASRYVVFTGIPMQAGKYYIFIADVVTDGIASAKMGVYRDGSAAPNYIGETPVSYASKTHYIKHNPTSDTPDARIFMYNAITVGQLGWTQWDGAGIYEVDKILYDRIGVDITEANIRDYLPHVDGRKPVQGVVLTKQGKNLVPPLRPDVSFPGVSSSIIGSYEMTITTTAPSQDNIVYRDIPALPNTEYSMSYEEKIGWASVRCIDANGNELGAQGVGRFDIINNVNSIKFTSPPGTKTIRLWQGNYSSPAGTYKFKNPMLCIGSSTSFEPREDQRVLLPVSLCEVGGVRDEVTVRGVDATLTKRIERVMLDTSLTYVVYKNHNGRKLMTISVPNSFSDISGSNDIPDTSTRQGTVFINQVGFPLVVAPLKSLIDAVDSNSFDNCYTIDDRRLFVLLSNDETGFNFTGSPTSDEMRAYYLGWIMCSADGSKYVTGTKYWKRKSDGGGITSNLPISSYPGGDGFQVNYQLATPVISKVTDADGSISLLAGGNMMTVESGVVIREEITFMDGKDGYYYSNSTAPAEYSATKFKNRVKKIVRIDEGIKTGIPFELSTNSANGLERPKLKAVAYNSKAQYFASYLTLDNYAYSSNVTQTDVQYKAGLNGTVSDNVNNIARLTTENDAQNYADTYIQAMTENNAKDIKDHKSSASAHDATAIVVNDPDFTDKTVLGVLKYLKSLANNLKSKVAGAIGAPLAATDTAEQMETKIKDLKTTFAANLTAKRITASATETLKSLIDKVSSIVLGSGDAVASDLRAGKTATNNTGVQFTGTLAVQSTTAQTVTPTATDIVKGAGIYDGVITVKGVPVDSSKVLVGTTIAGQAGEMPNLTGTRNATGVAKWPDGALAVYPEKGYQKGGVGDGELKVSIAQMQSINPYLKPQYIAQGADVFGVVGTYTNDGTLTDPDDLDVNRSAYSKGVKISGKSSRSGRTEFVTIPPNHVLGPNQSISLPFPTKQVVSRIATFIARVRLRDANGAGHVVYLVNTQEGVSLNIGTSNYAMVSLGIDQTAKTVTITNNANYASTTLIDGEIMYLMI</sequence>
<gene>
    <name evidence="1" type="ORF">BVG16_13545</name>
</gene>
<evidence type="ECO:0000313" key="2">
    <source>
        <dbReference type="Proteomes" id="UP000190188"/>
    </source>
</evidence>
<dbReference type="EMBL" id="MSZX01000005">
    <property type="protein sequence ID" value="OPA77474.1"/>
    <property type="molecule type" value="Genomic_DNA"/>
</dbReference>
<dbReference type="RefSeq" id="WP_078499215.1">
    <property type="nucleotide sequence ID" value="NZ_MSZX01000005.1"/>
</dbReference>
<evidence type="ECO:0000313" key="1">
    <source>
        <dbReference type="EMBL" id="OPA77474.1"/>
    </source>
</evidence>
<name>A0A1T2XC43_9BACL</name>
<comment type="caution">
    <text evidence="1">The sequence shown here is derived from an EMBL/GenBank/DDBJ whole genome shotgun (WGS) entry which is preliminary data.</text>
</comment>
<dbReference type="STRING" id="1324314.BVG16_13545"/>